<evidence type="ECO:0000313" key="2">
    <source>
        <dbReference type="EMBL" id="CAA9446100.1"/>
    </source>
</evidence>
<organism evidence="2">
    <name type="scientific">uncultured Rubrobacteraceae bacterium</name>
    <dbReference type="NCBI Taxonomy" id="349277"/>
    <lineage>
        <taxon>Bacteria</taxon>
        <taxon>Bacillati</taxon>
        <taxon>Actinomycetota</taxon>
        <taxon>Rubrobacteria</taxon>
        <taxon>Rubrobacterales</taxon>
        <taxon>Rubrobacteraceae</taxon>
        <taxon>environmental samples</taxon>
    </lineage>
</organism>
<dbReference type="AlphaFoldDB" id="A0A6J4QSJ9"/>
<keyword evidence="1" id="KW-0812">Transmembrane</keyword>
<gene>
    <name evidence="2" type="ORF">AVDCRST_MAG28-860</name>
</gene>
<dbReference type="EMBL" id="CADCVE010000020">
    <property type="protein sequence ID" value="CAA9446100.1"/>
    <property type="molecule type" value="Genomic_DNA"/>
</dbReference>
<sequence length="215" mass="23919">MGAYAVPAVEATIGLGLLTRRFRKPAVIGALLMHAFIMLCVGPFGNNFNSVVWPWNLAMSAFVLLLFWRPTDAPSLSAILYPGRGFSPGFALRTVVLVLFALMPLFSFFGLWDSYLSSSLYSGAGKRGYVLTWDGSEWQSARIGDLAEEELNAPAYPEDRVFKSVFAERWCEEGSENALQRALMGHPEPVLRIDGRFPPLRGERSSKFYGCDDTY</sequence>
<protein>
    <submittedName>
        <fullName evidence="2">Uncharacterized protein</fullName>
    </submittedName>
</protein>
<keyword evidence="1" id="KW-1133">Transmembrane helix</keyword>
<name>A0A6J4QSJ9_9ACTN</name>
<feature type="transmembrane region" description="Helical" evidence="1">
    <location>
        <begin position="51"/>
        <end position="69"/>
    </location>
</feature>
<reference evidence="2" key="1">
    <citation type="submission" date="2020-02" db="EMBL/GenBank/DDBJ databases">
        <authorList>
            <person name="Meier V. D."/>
        </authorList>
    </citation>
    <scope>NUCLEOTIDE SEQUENCE</scope>
    <source>
        <strain evidence="2">AVDCRST_MAG28</strain>
    </source>
</reference>
<feature type="transmembrane region" description="Helical" evidence="1">
    <location>
        <begin position="26"/>
        <end position="45"/>
    </location>
</feature>
<keyword evidence="1" id="KW-0472">Membrane</keyword>
<proteinExistence type="predicted"/>
<feature type="transmembrane region" description="Helical" evidence="1">
    <location>
        <begin position="90"/>
        <end position="112"/>
    </location>
</feature>
<accession>A0A6J4QSJ9</accession>
<evidence type="ECO:0000256" key="1">
    <source>
        <dbReference type="SAM" id="Phobius"/>
    </source>
</evidence>